<proteinExistence type="predicted"/>
<keyword evidence="1" id="KW-0812">Transmembrane</keyword>
<keyword evidence="1" id="KW-1133">Transmembrane helix</keyword>
<organism evidence="2 3">
    <name type="scientific">Setaria italica</name>
    <name type="common">Foxtail millet</name>
    <name type="synonym">Panicum italicum</name>
    <dbReference type="NCBI Taxonomy" id="4555"/>
    <lineage>
        <taxon>Eukaryota</taxon>
        <taxon>Viridiplantae</taxon>
        <taxon>Streptophyta</taxon>
        <taxon>Embryophyta</taxon>
        <taxon>Tracheophyta</taxon>
        <taxon>Spermatophyta</taxon>
        <taxon>Magnoliopsida</taxon>
        <taxon>Liliopsida</taxon>
        <taxon>Poales</taxon>
        <taxon>Poaceae</taxon>
        <taxon>PACMAD clade</taxon>
        <taxon>Panicoideae</taxon>
        <taxon>Panicodae</taxon>
        <taxon>Paniceae</taxon>
        <taxon>Cenchrinae</taxon>
        <taxon>Setaria</taxon>
    </lineage>
</organism>
<reference evidence="2" key="2">
    <citation type="submission" date="2018-08" db="UniProtKB">
        <authorList>
            <consortium name="EnsemblPlants"/>
        </authorList>
    </citation>
    <scope>IDENTIFICATION</scope>
    <source>
        <strain evidence="2">Yugu1</strain>
    </source>
</reference>
<evidence type="ECO:0000313" key="2">
    <source>
        <dbReference type="EnsemblPlants" id="KQK97124"/>
    </source>
</evidence>
<evidence type="ECO:0000313" key="3">
    <source>
        <dbReference type="Proteomes" id="UP000004995"/>
    </source>
</evidence>
<dbReference type="EMBL" id="AGNK02004328">
    <property type="status" value="NOT_ANNOTATED_CDS"/>
    <property type="molecule type" value="Genomic_DNA"/>
</dbReference>
<protein>
    <submittedName>
        <fullName evidence="2">Uncharacterized protein</fullName>
    </submittedName>
</protein>
<sequence length="58" mass="6778">MQFSCKVGRKLKHLIFWNKGVHLNALLIFVLPCTVIHRLEPAELHENCMKFMSLSEIL</sequence>
<dbReference type="AlphaFoldDB" id="K3YF57"/>
<reference evidence="3" key="1">
    <citation type="journal article" date="2012" name="Nat. Biotechnol.">
        <title>Reference genome sequence of the model plant Setaria.</title>
        <authorList>
            <person name="Bennetzen J.L."/>
            <person name="Schmutz J."/>
            <person name="Wang H."/>
            <person name="Percifield R."/>
            <person name="Hawkins J."/>
            <person name="Pontaroli A.C."/>
            <person name="Estep M."/>
            <person name="Feng L."/>
            <person name="Vaughn J.N."/>
            <person name="Grimwood J."/>
            <person name="Jenkins J."/>
            <person name="Barry K."/>
            <person name="Lindquist E."/>
            <person name="Hellsten U."/>
            <person name="Deshpande S."/>
            <person name="Wang X."/>
            <person name="Wu X."/>
            <person name="Mitros T."/>
            <person name="Triplett J."/>
            <person name="Yang X."/>
            <person name="Ye C.Y."/>
            <person name="Mauro-Herrera M."/>
            <person name="Wang L."/>
            <person name="Li P."/>
            <person name="Sharma M."/>
            <person name="Sharma R."/>
            <person name="Ronald P.C."/>
            <person name="Panaud O."/>
            <person name="Kellogg E.A."/>
            <person name="Brutnell T.P."/>
            <person name="Doust A.N."/>
            <person name="Tuskan G.A."/>
            <person name="Rokhsar D."/>
            <person name="Devos K.M."/>
        </authorList>
    </citation>
    <scope>NUCLEOTIDE SEQUENCE [LARGE SCALE GENOMIC DNA]</scope>
    <source>
        <strain evidence="3">cv. Yugu1</strain>
    </source>
</reference>
<dbReference type="Proteomes" id="UP000004995">
    <property type="component" value="Unassembled WGS sequence"/>
</dbReference>
<dbReference type="Gramene" id="KQK97124">
    <property type="protein sequence ID" value="KQK97124"/>
    <property type="gene ID" value="SETIT_012874mg"/>
</dbReference>
<dbReference type="InParanoid" id="K3YF57"/>
<feature type="transmembrane region" description="Helical" evidence="1">
    <location>
        <begin position="21"/>
        <end position="39"/>
    </location>
</feature>
<keyword evidence="1" id="KW-0472">Membrane</keyword>
<keyword evidence="3" id="KW-1185">Reference proteome</keyword>
<evidence type="ECO:0000256" key="1">
    <source>
        <dbReference type="SAM" id="Phobius"/>
    </source>
</evidence>
<accession>K3YF57</accession>
<dbReference type="HOGENOM" id="CLU_2982711_0_0_1"/>
<dbReference type="EnsemblPlants" id="KQK97124">
    <property type="protein sequence ID" value="KQK97124"/>
    <property type="gene ID" value="SETIT_012874mg"/>
</dbReference>
<name>K3YF57_SETIT</name>